<proteinExistence type="predicted"/>
<dbReference type="OrthoDB" id="428346at2759"/>
<evidence type="ECO:0000313" key="3">
    <source>
        <dbReference type="Proteomes" id="UP000242180"/>
    </source>
</evidence>
<gene>
    <name evidence="2" type="ORF">BCR43DRAFT_468579</name>
</gene>
<keyword evidence="1" id="KW-0812">Transmembrane</keyword>
<dbReference type="AlphaFoldDB" id="A0A1X2HMF5"/>
<evidence type="ECO:0000313" key="2">
    <source>
        <dbReference type="EMBL" id="ORZ00462.1"/>
    </source>
</evidence>
<evidence type="ECO:0008006" key="4">
    <source>
        <dbReference type="Google" id="ProtNLM"/>
    </source>
</evidence>
<accession>A0A1X2HMF5</accession>
<dbReference type="STRING" id="13706.A0A1X2HMF5"/>
<feature type="transmembrane region" description="Helical" evidence="1">
    <location>
        <begin position="28"/>
        <end position="47"/>
    </location>
</feature>
<comment type="caution">
    <text evidence="2">The sequence shown here is derived from an EMBL/GenBank/DDBJ whole genome shotgun (WGS) entry which is preliminary data.</text>
</comment>
<dbReference type="EMBL" id="MCGN01000002">
    <property type="protein sequence ID" value="ORZ00462.1"/>
    <property type="molecule type" value="Genomic_DNA"/>
</dbReference>
<reference evidence="2 3" key="1">
    <citation type="submission" date="2016-07" db="EMBL/GenBank/DDBJ databases">
        <title>Pervasive Adenine N6-methylation of Active Genes in Fungi.</title>
        <authorList>
            <consortium name="DOE Joint Genome Institute"/>
            <person name="Mondo S.J."/>
            <person name="Dannebaum R.O."/>
            <person name="Kuo R.C."/>
            <person name="Labutti K."/>
            <person name="Haridas S."/>
            <person name="Kuo A."/>
            <person name="Salamov A."/>
            <person name="Ahrendt S.R."/>
            <person name="Lipzen A."/>
            <person name="Sullivan W."/>
            <person name="Andreopoulos W.B."/>
            <person name="Clum A."/>
            <person name="Lindquist E."/>
            <person name="Daum C."/>
            <person name="Ramamoorthy G.K."/>
            <person name="Gryganskyi A."/>
            <person name="Culley D."/>
            <person name="Magnuson J.K."/>
            <person name="James T.Y."/>
            <person name="O'Malley M.A."/>
            <person name="Stajich J.E."/>
            <person name="Spatafora J.W."/>
            <person name="Visel A."/>
            <person name="Grigoriev I.V."/>
        </authorList>
    </citation>
    <scope>NUCLEOTIDE SEQUENCE [LARGE SCALE GENOMIC DNA]</scope>
    <source>
        <strain evidence="2 3">NRRL 2496</strain>
    </source>
</reference>
<evidence type="ECO:0000256" key="1">
    <source>
        <dbReference type="SAM" id="Phobius"/>
    </source>
</evidence>
<sequence length="548" mass="61447">MVSGPSYQRLGNHGDAGGLIFKYKLAKALTIVSLVAVVMMAIGSLVYPRTVSSASPNDNVEDLSALPASSDQAHCELPSALTIPQSEDGSYTPPGPDATLLNAIKKAGLADRDSYCRNVYDAKYGFSDVIPYDRNGNCGAWQAQYRALHEKRLEQLRELKKTGQFSPNDPPLFASYLCKEVPTVGNRGCGGLADRMSGMISTFFFALLTDRAYLAHWADENPIPLEILFEKPNVDWSYEPQEMRDLFSKNHGLTYQPVDTLNQKYPSLGEIIFRDGPMQDFNDLWNGSYVEIRSNRAYIIRVFEESKLYPAKLAQLGLTKANAHGCLTDFLFRPTLGSRRFINAYRNLFEMDSVLSIGMQVRTDDNALANPQNDVNSLDKWSYFLTCANQLAQVQRKPHHQRVVYFMVTDSVRLRDEFKSLNDDPALAKRFLGKHYMDTSTVVTGLPVEHIEPDQVAKYINVTIPVEVTRARMTPGVNSAVIENWLLGNTDFRLISPQGYGKLAAFHSRSENSTIALPRENRKHTAPDCSKPDAFTTFHWLSTQWSLG</sequence>
<name>A0A1X2HMF5_SYNRA</name>
<dbReference type="OMA" id="EYQDYCK"/>
<organism evidence="2 3">
    <name type="scientific">Syncephalastrum racemosum</name>
    <name type="common">Filamentous fungus</name>
    <dbReference type="NCBI Taxonomy" id="13706"/>
    <lineage>
        <taxon>Eukaryota</taxon>
        <taxon>Fungi</taxon>
        <taxon>Fungi incertae sedis</taxon>
        <taxon>Mucoromycota</taxon>
        <taxon>Mucoromycotina</taxon>
        <taxon>Mucoromycetes</taxon>
        <taxon>Mucorales</taxon>
        <taxon>Syncephalastraceae</taxon>
        <taxon>Syncephalastrum</taxon>
    </lineage>
</organism>
<dbReference type="Proteomes" id="UP000242180">
    <property type="component" value="Unassembled WGS sequence"/>
</dbReference>
<protein>
    <recommendedName>
        <fullName evidence="4">Proteophosphoglycan ppg4</fullName>
    </recommendedName>
</protein>
<keyword evidence="1" id="KW-0472">Membrane</keyword>
<dbReference type="InParanoid" id="A0A1X2HMF5"/>
<keyword evidence="1" id="KW-1133">Transmembrane helix</keyword>
<keyword evidence="3" id="KW-1185">Reference proteome</keyword>